<proteinExistence type="predicted"/>
<evidence type="ECO:0000256" key="1">
    <source>
        <dbReference type="SAM" id="Phobius"/>
    </source>
</evidence>
<sequence length="55" mass="6109">MKIASIVPVRNFSPTNRFLSKRANVMGIISVCNLYVTPFAYLSLRPSTTVYSQGV</sequence>
<keyword evidence="1" id="KW-0812">Transmembrane</keyword>
<feature type="transmembrane region" description="Helical" evidence="1">
    <location>
        <begin position="25"/>
        <end position="44"/>
    </location>
</feature>
<organism evidence="2 3">
    <name type="scientific">Leptospira santarosai serovar Arenal str. MAVJ 401</name>
    <dbReference type="NCBI Taxonomy" id="1049976"/>
    <lineage>
        <taxon>Bacteria</taxon>
        <taxon>Pseudomonadati</taxon>
        <taxon>Spirochaetota</taxon>
        <taxon>Spirochaetia</taxon>
        <taxon>Leptospirales</taxon>
        <taxon>Leptospiraceae</taxon>
        <taxon>Leptospira</taxon>
    </lineage>
</organism>
<keyword evidence="1" id="KW-0472">Membrane</keyword>
<reference evidence="2 3" key="1">
    <citation type="submission" date="2013-01" db="EMBL/GenBank/DDBJ databases">
        <authorList>
            <person name="Harkins D.M."/>
            <person name="Durkin A.S."/>
            <person name="Brinkac L.M."/>
            <person name="Haft D.H."/>
            <person name="Selengut J.D."/>
            <person name="Sanka R."/>
            <person name="DePew J."/>
            <person name="Purushe J."/>
            <person name="Hartskeerl R.A."/>
            <person name="Ahmed A."/>
            <person name="van der Linden H."/>
            <person name="Goris M.G.A."/>
            <person name="Vinetz J.M."/>
            <person name="Sutton G.G."/>
            <person name="Nierman W.C."/>
            <person name="Fouts D.E."/>
        </authorList>
    </citation>
    <scope>NUCLEOTIDE SEQUENCE [LARGE SCALE GENOMIC DNA]</scope>
    <source>
        <strain evidence="2 3">MAVJ 401</strain>
    </source>
</reference>
<comment type="caution">
    <text evidence="2">The sequence shown here is derived from an EMBL/GenBank/DDBJ whole genome shotgun (WGS) entry which is preliminary data.</text>
</comment>
<protein>
    <submittedName>
        <fullName evidence="2">Uncharacterized protein</fullName>
    </submittedName>
</protein>
<accession>M6JVF3</accession>
<name>M6JVF3_9LEPT</name>
<dbReference type="Proteomes" id="UP000012106">
    <property type="component" value="Unassembled WGS sequence"/>
</dbReference>
<evidence type="ECO:0000313" key="3">
    <source>
        <dbReference type="Proteomes" id="UP000012106"/>
    </source>
</evidence>
<dbReference type="AlphaFoldDB" id="M6JVF3"/>
<evidence type="ECO:0000313" key="2">
    <source>
        <dbReference type="EMBL" id="EMN23610.1"/>
    </source>
</evidence>
<dbReference type="EMBL" id="AHMU02000002">
    <property type="protein sequence ID" value="EMN23610.1"/>
    <property type="molecule type" value="Genomic_DNA"/>
</dbReference>
<keyword evidence="1" id="KW-1133">Transmembrane helix</keyword>
<gene>
    <name evidence="2" type="ORF">LEP1GSC063_1330</name>
</gene>